<evidence type="ECO:0000256" key="3">
    <source>
        <dbReference type="ARBA" id="ARBA00022490"/>
    </source>
</evidence>
<proteinExistence type="predicted"/>
<keyword evidence="4 9" id="KW-0812">Transmembrane</keyword>
<gene>
    <name evidence="10" type="ORF">PSYICH_LOCUS15305</name>
</gene>
<evidence type="ECO:0000256" key="4">
    <source>
        <dbReference type="ARBA" id="ARBA00022692"/>
    </source>
</evidence>
<comment type="subcellular location">
    <subcellularLocation>
        <location evidence="2">Cytoplasm</location>
    </subcellularLocation>
    <subcellularLocation>
        <location evidence="1">Golgi apparatus membrane</location>
        <topology evidence="1">Single-pass type II membrane protein</topology>
    </subcellularLocation>
</comment>
<dbReference type="InterPro" id="IPR038757">
    <property type="entry name" value="BRAP"/>
</dbReference>
<dbReference type="Proteomes" id="UP001153636">
    <property type="component" value="Chromosome 9"/>
</dbReference>
<evidence type="ECO:0000256" key="6">
    <source>
        <dbReference type="ARBA" id="ARBA00022989"/>
    </source>
</evidence>
<evidence type="ECO:0000256" key="8">
    <source>
        <dbReference type="ARBA" id="ARBA00023136"/>
    </source>
</evidence>
<dbReference type="EMBL" id="OV651821">
    <property type="protein sequence ID" value="CAH1115561.1"/>
    <property type="molecule type" value="Genomic_DNA"/>
</dbReference>
<keyword evidence="7" id="KW-0333">Golgi apparatus</keyword>
<keyword evidence="8 9" id="KW-0472">Membrane</keyword>
<evidence type="ECO:0000256" key="7">
    <source>
        <dbReference type="ARBA" id="ARBA00023034"/>
    </source>
</evidence>
<sequence>MSKTQILKEYRKNVTILKNSAKNLGLSNKEIDCLFKESFVELKKELNGSENIPKRTKSNKICTHFRNVFVLLIVISFFIYILLNVHQPTSSIVLRNVQGLTYPTLKFVRFLAVPIIKYFPSLTDLYDETCLLENPYFYVSDMECWPCENVFAVLNLTKVENGYLKSGYGTPFITKSNQQMVDLKILQDIYNQNKNILNSETKRLESTNSSYTNLKDLFSNNVELSSHTHISWRITKMATARVIRQVFPKPFFLPERSGQSVERFLMIDGAKAEPYVLPNTECSYVFVIQASGERSIVLKPSKECSNSCKTISIVLKPSYVLWYNWWYWRPISLPITNSSEPSITYINSYC</sequence>
<organism evidence="10 11">
    <name type="scientific">Psylliodes chrysocephalus</name>
    <dbReference type="NCBI Taxonomy" id="3402493"/>
    <lineage>
        <taxon>Eukaryota</taxon>
        <taxon>Metazoa</taxon>
        <taxon>Ecdysozoa</taxon>
        <taxon>Arthropoda</taxon>
        <taxon>Hexapoda</taxon>
        <taxon>Insecta</taxon>
        <taxon>Pterygota</taxon>
        <taxon>Neoptera</taxon>
        <taxon>Endopterygota</taxon>
        <taxon>Coleoptera</taxon>
        <taxon>Polyphaga</taxon>
        <taxon>Cucujiformia</taxon>
        <taxon>Chrysomeloidea</taxon>
        <taxon>Chrysomelidae</taxon>
        <taxon>Galerucinae</taxon>
        <taxon>Alticini</taxon>
        <taxon>Psylliodes</taxon>
    </lineage>
</organism>
<evidence type="ECO:0000256" key="2">
    <source>
        <dbReference type="ARBA" id="ARBA00004496"/>
    </source>
</evidence>
<dbReference type="AlphaFoldDB" id="A0A9P0DAV1"/>
<keyword evidence="11" id="KW-1185">Reference proteome</keyword>
<evidence type="ECO:0000256" key="9">
    <source>
        <dbReference type="SAM" id="Phobius"/>
    </source>
</evidence>
<dbReference type="GO" id="GO:0000139">
    <property type="term" value="C:Golgi membrane"/>
    <property type="evidence" value="ECO:0007669"/>
    <property type="project" value="UniProtKB-SubCell"/>
</dbReference>
<evidence type="ECO:0000313" key="11">
    <source>
        <dbReference type="Proteomes" id="UP001153636"/>
    </source>
</evidence>
<evidence type="ECO:0000313" key="10">
    <source>
        <dbReference type="EMBL" id="CAH1115561.1"/>
    </source>
</evidence>
<keyword evidence="6 9" id="KW-1133">Transmembrane helix</keyword>
<keyword evidence="5" id="KW-0735">Signal-anchor</keyword>
<keyword evidence="3" id="KW-0963">Cytoplasm</keyword>
<evidence type="ECO:0000256" key="1">
    <source>
        <dbReference type="ARBA" id="ARBA00004323"/>
    </source>
</evidence>
<name>A0A9P0DAV1_9CUCU</name>
<accession>A0A9P0DAV1</accession>
<protein>
    <submittedName>
        <fullName evidence="10">Uncharacterized protein</fullName>
    </submittedName>
</protein>
<dbReference type="OrthoDB" id="10036464at2759"/>
<dbReference type="PANTHER" id="PTHR35259:SF1">
    <property type="entry name" value="BOMBESIN RECEPTOR-ACTIVATED PROTEIN C6ORF89"/>
    <property type="match status" value="1"/>
</dbReference>
<evidence type="ECO:0000256" key="5">
    <source>
        <dbReference type="ARBA" id="ARBA00022968"/>
    </source>
</evidence>
<reference evidence="10" key="1">
    <citation type="submission" date="2022-01" db="EMBL/GenBank/DDBJ databases">
        <authorList>
            <person name="King R."/>
        </authorList>
    </citation>
    <scope>NUCLEOTIDE SEQUENCE</scope>
</reference>
<dbReference type="PANTHER" id="PTHR35259">
    <property type="entry name" value="BOMBESIN RECEPTOR-ACTIVATED PROTEIN C6ORF89"/>
    <property type="match status" value="1"/>
</dbReference>
<feature type="transmembrane region" description="Helical" evidence="9">
    <location>
        <begin position="64"/>
        <end position="83"/>
    </location>
</feature>